<keyword evidence="2" id="KW-1185">Reference proteome</keyword>
<dbReference type="InParanoid" id="A0A2G5D4F5"/>
<evidence type="ECO:0000313" key="1">
    <source>
        <dbReference type="EMBL" id="PIA38373.1"/>
    </source>
</evidence>
<proteinExistence type="predicted"/>
<accession>A0A2G5D4F5</accession>
<dbReference type="AlphaFoldDB" id="A0A2G5D4F5"/>
<dbReference type="Proteomes" id="UP000230069">
    <property type="component" value="Unassembled WGS sequence"/>
</dbReference>
<dbReference type="EMBL" id="KZ305045">
    <property type="protein sequence ID" value="PIA38373.1"/>
    <property type="molecule type" value="Genomic_DNA"/>
</dbReference>
<gene>
    <name evidence="1" type="ORF">AQUCO_02800219v1</name>
</gene>
<name>A0A2G5D4F5_AQUCA</name>
<protein>
    <submittedName>
        <fullName evidence="1">Uncharacterized protein</fullName>
    </submittedName>
</protein>
<evidence type="ECO:0000313" key="2">
    <source>
        <dbReference type="Proteomes" id="UP000230069"/>
    </source>
</evidence>
<reference evidence="1 2" key="1">
    <citation type="submission" date="2017-09" db="EMBL/GenBank/DDBJ databases">
        <title>WGS assembly of Aquilegia coerulea Goldsmith.</title>
        <authorList>
            <person name="Hodges S."/>
            <person name="Kramer E."/>
            <person name="Nordborg M."/>
            <person name="Tomkins J."/>
            <person name="Borevitz J."/>
            <person name="Derieg N."/>
            <person name="Yan J."/>
            <person name="Mihaltcheva S."/>
            <person name="Hayes R.D."/>
            <person name="Rokhsar D."/>
        </authorList>
    </citation>
    <scope>NUCLEOTIDE SEQUENCE [LARGE SCALE GENOMIC DNA]</scope>
    <source>
        <strain evidence="2">cv. Goldsmith</strain>
    </source>
</reference>
<sequence length="69" mass="7899">MSFYDFHVTLFQCMHICHISECVCFLLDSYFPLMAHSSISVLSGILKLRRGVVLSCTCRKLGLWSNLLI</sequence>
<organism evidence="1 2">
    <name type="scientific">Aquilegia coerulea</name>
    <name type="common">Rocky mountain columbine</name>
    <dbReference type="NCBI Taxonomy" id="218851"/>
    <lineage>
        <taxon>Eukaryota</taxon>
        <taxon>Viridiplantae</taxon>
        <taxon>Streptophyta</taxon>
        <taxon>Embryophyta</taxon>
        <taxon>Tracheophyta</taxon>
        <taxon>Spermatophyta</taxon>
        <taxon>Magnoliopsida</taxon>
        <taxon>Ranunculales</taxon>
        <taxon>Ranunculaceae</taxon>
        <taxon>Thalictroideae</taxon>
        <taxon>Aquilegia</taxon>
    </lineage>
</organism>